<evidence type="ECO:0000256" key="13">
    <source>
        <dbReference type="PIRSR" id="PIRSR006247-1"/>
    </source>
</evidence>
<feature type="transmembrane region" description="Helical" evidence="14">
    <location>
        <begin position="39"/>
        <end position="58"/>
    </location>
</feature>
<dbReference type="EMBL" id="AP022853">
    <property type="protein sequence ID" value="BCB25130.1"/>
    <property type="molecule type" value="Genomic_DNA"/>
</dbReference>
<dbReference type="GO" id="GO:0005886">
    <property type="term" value="C:plasma membrane"/>
    <property type="evidence" value="ECO:0007669"/>
    <property type="project" value="UniProtKB-SubCell"/>
</dbReference>
<feature type="transmembrane region" description="Helical" evidence="14">
    <location>
        <begin position="274"/>
        <end position="293"/>
    </location>
</feature>
<dbReference type="PANTHER" id="PTHR32024">
    <property type="entry name" value="TRK SYSTEM POTASSIUM UPTAKE PROTEIN TRKG-RELATED"/>
    <property type="match status" value="1"/>
</dbReference>
<evidence type="ECO:0000256" key="3">
    <source>
        <dbReference type="ARBA" id="ARBA00022448"/>
    </source>
</evidence>
<name>A0A6F8V745_9PROT</name>
<dbReference type="NCBIfam" id="TIGR00933">
    <property type="entry name" value="2a38"/>
    <property type="match status" value="1"/>
</dbReference>
<keyword evidence="6 12" id="KW-0633">Potassium transport</keyword>
<keyword evidence="10 12" id="KW-0406">Ion transport</keyword>
<evidence type="ECO:0000256" key="8">
    <source>
        <dbReference type="ARBA" id="ARBA00022958"/>
    </source>
</evidence>
<dbReference type="GO" id="GO:0015379">
    <property type="term" value="F:potassium:chloride symporter activity"/>
    <property type="evidence" value="ECO:0007669"/>
    <property type="project" value="InterPro"/>
</dbReference>
<evidence type="ECO:0000313" key="16">
    <source>
        <dbReference type="Proteomes" id="UP000502260"/>
    </source>
</evidence>
<feature type="transmembrane region" description="Helical" evidence="14">
    <location>
        <begin position="186"/>
        <end position="208"/>
    </location>
</feature>
<feature type="transmembrane region" description="Helical" evidence="14">
    <location>
        <begin position="240"/>
        <end position="262"/>
    </location>
</feature>
<feature type="transmembrane region" description="Helical" evidence="14">
    <location>
        <begin position="134"/>
        <end position="153"/>
    </location>
</feature>
<feature type="transmembrane region" description="Helical" evidence="14">
    <location>
        <begin position="331"/>
        <end position="354"/>
    </location>
</feature>
<keyword evidence="16" id="KW-1185">Reference proteome</keyword>
<keyword evidence="4 12" id="KW-1003">Cell membrane</keyword>
<protein>
    <recommendedName>
        <fullName evidence="12">Trk system potassium uptake protein</fullName>
    </recommendedName>
</protein>
<comment type="subcellular location">
    <subcellularLocation>
        <location evidence="1 12">Cell inner membrane</location>
        <topology evidence="1 12">Multi-pass membrane protein</topology>
    </subcellularLocation>
</comment>
<keyword evidence="7 14" id="KW-0812">Transmembrane</keyword>
<dbReference type="PIRSF" id="PIRSF006247">
    <property type="entry name" value="TrkH"/>
    <property type="match status" value="1"/>
</dbReference>
<evidence type="ECO:0000256" key="1">
    <source>
        <dbReference type="ARBA" id="ARBA00004429"/>
    </source>
</evidence>
<feature type="transmembrane region" description="Helical" evidence="14">
    <location>
        <begin position="393"/>
        <end position="417"/>
    </location>
</feature>
<dbReference type="PANTHER" id="PTHR32024:SF2">
    <property type="entry name" value="TRK SYSTEM POTASSIUM UPTAKE PROTEIN TRKG-RELATED"/>
    <property type="match status" value="1"/>
</dbReference>
<keyword evidence="9 14" id="KW-1133">Transmembrane helix</keyword>
<accession>A0A6F8V745</accession>
<evidence type="ECO:0000256" key="9">
    <source>
        <dbReference type="ARBA" id="ARBA00022989"/>
    </source>
</evidence>
<evidence type="ECO:0000256" key="2">
    <source>
        <dbReference type="ARBA" id="ARBA00009137"/>
    </source>
</evidence>
<dbReference type="AlphaFoldDB" id="A0A6F8V745"/>
<dbReference type="InterPro" id="IPR004772">
    <property type="entry name" value="TrkH"/>
</dbReference>
<evidence type="ECO:0000256" key="6">
    <source>
        <dbReference type="ARBA" id="ARBA00022538"/>
    </source>
</evidence>
<feature type="transmembrane region" description="Helical" evidence="14">
    <location>
        <begin position="455"/>
        <end position="483"/>
    </location>
</feature>
<feature type="transmembrane region" description="Helical" evidence="14">
    <location>
        <begin position="7"/>
        <end position="27"/>
    </location>
</feature>
<evidence type="ECO:0000256" key="11">
    <source>
        <dbReference type="ARBA" id="ARBA00023136"/>
    </source>
</evidence>
<dbReference type="RefSeq" id="WP_173058556.1">
    <property type="nucleotide sequence ID" value="NZ_AP022853.1"/>
</dbReference>
<evidence type="ECO:0000256" key="4">
    <source>
        <dbReference type="ARBA" id="ARBA00022475"/>
    </source>
</evidence>
<feature type="binding site" evidence="13">
    <location>
        <position position="319"/>
    </location>
    <ligand>
        <name>K(+)</name>
        <dbReference type="ChEBI" id="CHEBI:29103"/>
    </ligand>
</feature>
<comment type="function">
    <text evidence="12">Low-affinity potassium transport system. Interacts with Trk system potassium uptake protein TrkA.</text>
</comment>
<keyword evidence="3 12" id="KW-0813">Transport</keyword>
<feature type="transmembrane region" description="Helical" evidence="14">
    <location>
        <begin position="70"/>
        <end position="91"/>
    </location>
</feature>
<dbReference type="GO" id="GO:0046872">
    <property type="term" value="F:metal ion binding"/>
    <property type="evidence" value="ECO:0007669"/>
    <property type="project" value="UniProtKB-KW"/>
</dbReference>
<reference evidence="16" key="1">
    <citation type="submission" date="2020-03" db="EMBL/GenBank/DDBJ databases">
        <title>Complete genome sequence of sulfur-oxidizing bacterium skT11.</title>
        <authorList>
            <person name="Kanda M."/>
            <person name="Kojima H."/>
            <person name="Fukui M."/>
        </authorList>
    </citation>
    <scope>NUCLEOTIDE SEQUENCE [LARGE SCALE GENOMIC DNA]</scope>
    <source>
        <strain evidence="16">skT11</strain>
    </source>
</reference>
<feature type="binding site" evidence="13">
    <location>
        <position position="111"/>
    </location>
    <ligand>
        <name>K(+)</name>
        <dbReference type="ChEBI" id="CHEBI:29103"/>
    </ligand>
</feature>
<keyword evidence="11 12" id="KW-0472">Membrane</keyword>
<dbReference type="KEGG" id="slac:SKTS_00160"/>
<gene>
    <name evidence="15" type="primary">trkH</name>
    <name evidence="15" type="ORF">SKTS_00160</name>
</gene>
<keyword evidence="8 12" id="KW-0630">Potassium</keyword>
<comment type="similarity">
    <text evidence="2 12">Belongs to the TrkH potassium transport family.</text>
</comment>
<feature type="binding site" evidence="13">
    <location>
        <position position="435"/>
    </location>
    <ligand>
        <name>K(+)</name>
        <dbReference type="ChEBI" id="CHEBI:29103"/>
    </ligand>
</feature>
<evidence type="ECO:0000256" key="10">
    <source>
        <dbReference type="ARBA" id="ARBA00023065"/>
    </source>
</evidence>
<evidence type="ECO:0000256" key="14">
    <source>
        <dbReference type="SAM" id="Phobius"/>
    </source>
</evidence>
<feature type="binding site" evidence="13">
    <location>
        <position position="221"/>
    </location>
    <ligand>
        <name>K(+)</name>
        <dbReference type="ChEBI" id="CHEBI:29103"/>
    </ligand>
</feature>
<dbReference type="Pfam" id="PF02386">
    <property type="entry name" value="TrkH"/>
    <property type="match status" value="1"/>
</dbReference>
<feature type="binding site" evidence="13">
    <location>
        <position position="220"/>
    </location>
    <ligand>
        <name>K(+)</name>
        <dbReference type="ChEBI" id="CHEBI:29103"/>
    </ligand>
</feature>
<sequence length="485" mass="52742">MKKVLPIVHVLGLVTMLFSLTMLAPLMVSWGLKDGAVSAYDESVAVTFISGLIAWAGTNRFKRELKIRDGFLLVVLIWSSLAAFATIPLLVQIPDLSFTDAYFETVSGLTTTGATVLSDLDKLPPSINFWRTELVWLGGMGLIVLAVAVLPLLGIGGRQLYKAETPGPMKDSQLTPRITETAKGLWLVYAAITLACILSLRAAGMTWLDAVMHAFSTMGLGGFSSHDASFGYFNSPSIEAVTIVFMLIAGINFATHFMVWRGKSFAPYRRDPEAGLFLGVTLTSVLGIALYLWQMGVYPDFLTALRFASFNTVSIATTTGFATTDFNQWPIFAPLWMLFLSSFASSSGSTGGGIKMIRAQLLYKQVYREMKKLLHPDGVVLTKLGGQVIPNKIIYAVLAFLFIYVASIVSMTLVLTASGLDVISSFSAVVACINNTGPGLNQVGPATTFAVLTDFQTWVCTFAMLLGRLELFTLLIVFTPAFWRK</sequence>
<feature type="binding site" evidence="13">
    <location>
        <position position="318"/>
    </location>
    <ligand>
        <name>K(+)</name>
        <dbReference type="ChEBI" id="CHEBI:29103"/>
    </ligand>
</feature>
<organism evidence="15 16">
    <name type="scientific">Sulfurimicrobium lacus</name>
    <dbReference type="NCBI Taxonomy" id="2715678"/>
    <lineage>
        <taxon>Bacteria</taxon>
        <taxon>Pseudomonadati</taxon>
        <taxon>Pseudomonadota</taxon>
        <taxon>Betaproteobacteria</taxon>
        <taxon>Nitrosomonadales</taxon>
        <taxon>Sulfuricellaceae</taxon>
        <taxon>Sulfurimicrobium</taxon>
    </lineage>
</organism>
<keyword evidence="5 12" id="KW-0997">Cell inner membrane</keyword>
<proteinExistence type="inferred from homology"/>
<evidence type="ECO:0000256" key="5">
    <source>
        <dbReference type="ARBA" id="ARBA00022519"/>
    </source>
</evidence>
<dbReference type="Proteomes" id="UP000502260">
    <property type="component" value="Chromosome"/>
</dbReference>
<evidence type="ECO:0000313" key="15">
    <source>
        <dbReference type="EMBL" id="BCB25130.1"/>
    </source>
</evidence>
<keyword evidence="13" id="KW-0479">Metal-binding</keyword>
<evidence type="ECO:0000256" key="12">
    <source>
        <dbReference type="PIRNR" id="PIRNR006247"/>
    </source>
</evidence>
<evidence type="ECO:0000256" key="7">
    <source>
        <dbReference type="ARBA" id="ARBA00022692"/>
    </source>
</evidence>
<dbReference type="InterPro" id="IPR003445">
    <property type="entry name" value="Cat_transpt"/>
</dbReference>
<feature type="binding site" evidence="13">
    <location>
        <position position="112"/>
    </location>
    <ligand>
        <name>K(+)</name>
        <dbReference type="ChEBI" id="CHEBI:29103"/>
    </ligand>
</feature>